<dbReference type="Pfam" id="PF13443">
    <property type="entry name" value="HTH_26"/>
    <property type="match status" value="1"/>
</dbReference>
<accession>A0A329UX05</accession>
<dbReference type="InterPro" id="IPR010982">
    <property type="entry name" value="Lambda_DNA-bd_dom_sf"/>
</dbReference>
<dbReference type="InterPro" id="IPR001387">
    <property type="entry name" value="Cro/C1-type_HTH"/>
</dbReference>
<evidence type="ECO:0000313" key="3">
    <source>
        <dbReference type="Proteomes" id="UP000250550"/>
    </source>
</evidence>
<comment type="caution">
    <text evidence="2">The sequence shown here is derived from an EMBL/GenBank/DDBJ whole genome shotgun (WGS) entry which is preliminary data.</text>
</comment>
<proteinExistence type="predicted"/>
<dbReference type="Gene3D" id="1.10.260.40">
    <property type="entry name" value="lambda repressor-like DNA-binding domains"/>
    <property type="match status" value="1"/>
</dbReference>
<feature type="domain" description="HTH cro/C1-type" evidence="1">
    <location>
        <begin position="63"/>
        <end position="117"/>
    </location>
</feature>
<reference evidence="2 3" key="1">
    <citation type="submission" date="2018-02" db="EMBL/GenBank/DDBJ databases">
        <title>Complete genome sequencing of Faecalibacterium prausnitzii strains isolated from the human gut.</title>
        <authorList>
            <person name="Fitzgerald B.C."/>
            <person name="Shkoporov A.N."/>
            <person name="Ross P.R."/>
            <person name="Hill C."/>
        </authorList>
    </citation>
    <scope>NUCLEOTIDE SEQUENCE [LARGE SCALE GENOMIC DNA]</scope>
    <source>
        <strain evidence="2 3">APC924/119</strain>
    </source>
</reference>
<dbReference type="RefSeq" id="WP_112121311.1">
    <property type="nucleotide sequence ID" value="NZ_PRLF01000005.1"/>
</dbReference>
<dbReference type="GO" id="GO:0003677">
    <property type="term" value="F:DNA binding"/>
    <property type="evidence" value="ECO:0007669"/>
    <property type="project" value="InterPro"/>
</dbReference>
<protein>
    <recommendedName>
        <fullName evidence="1">HTH cro/C1-type domain-containing protein</fullName>
    </recommendedName>
</protein>
<dbReference type="AlphaFoldDB" id="A0A329UX05"/>
<dbReference type="CDD" id="cd00093">
    <property type="entry name" value="HTH_XRE"/>
    <property type="match status" value="1"/>
</dbReference>
<dbReference type="SUPFAM" id="SSF47413">
    <property type="entry name" value="lambda repressor-like DNA-binding domains"/>
    <property type="match status" value="1"/>
</dbReference>
<gene>
    <name evidence="2" type="ORF">C4N21_05835</name>
</gene>
<name>A0A329UX05_9FIRM</name>
<sequence length="168" mass="18139">MASGVHKNTDTKVETVSANSVCRQLPQKTAEQGLAAAVAFAEEVQWSLAIRRTISGVGFGEALKLLMNDRDMSVEQMESESGLSVSTVKRLRAGQEASAEQVVAISVALRLPPMVSSDLLRMCGITLDFNNQRNTVYQMILMGHYKDGIEKVNVYLAACGCAPLKTAC</sequence>
<evidence type="ECO:0000259" key="1">
    <source>
        <dbReference type="PROSITE" id="PS50943"/>
    </source>
</evidence>
<dbReference type="EMBL" id="PRLF01000005">
    <property type="protein sequence ID" value="RAW65903.1"/>
    <property type="molecule type" value="Genomic_DNA"/>
</dbReference>
<organism evidence="2 3">
    <name type="scientific">Faecalibacterium prausnitzii</name>
    <dbReference type="NCBI Taxonomy" id="853"/>
    <lineage>
        <taxon>Bacteria</taxon>
        <taxon>Bacillati</taxon>
        <taxon>Bacillota</taxon>
        <taxon>Clostridia</taxon>
        <taxon>Eubacteriales</taxon>
        <taxon>Oscillospiraceae</taxon>
        <taxon>Faecalibacterium</taxon>
    </lineage>
</organism>
<evidence type="ECO:0000313" key="2">
    <source>
        <dbReference type="EMBL" id="RAW65903.1"/>
    </source>
</evidence>
<dbReference type="Proteomes" id="UP000250550">
    <property type="component" value="Unassembled WGS sequence"/>
</dbReference>
<dbReference type="PROSITE" id="PS50943">
    <property type="entry name" value="HTH_CROC1"/>
    <property type="match status" value="1"/>
</dbReference>